<name>A0ACB7Y296_9ERIC</name>
<keyword evidence="2" id="KW-1185">Reference proteome</keyword>
<proteinExistence type="predicted"/>
<protein>
    <submittedName>
        <fullName evidence="1">Uncharacterized protein</fullName>
    </submittedName>
</protein>
<gene>
    <name evidence="1" type="ORF">Vadar_024887</name>
</gene>
<organism evidence="1 2">
    <name type="scientific">Vaccinium darrowii</name>
    <dbReference type="NCBI Taxonomy" id="229202"/>
    <lineage>
        <taxon>Eukaryota</taxon>
        <taxon>Viridiplantae</taxon>
        <taxon>Streptophyta</taxon>
        <taxon>Embryophyta</taxon>
        <taxon>Tracheophyta</taxon>
        <taxon>Spermatophyta</taxon>
        <taxon>Magnoliopsida</taxon>
        <taxon>eudicotyledons</taxon>
        <taxon>Gunneridae</taxon>
        <taxon>Pentapetalae</taxon>
        <taxon>asterids</taxon>
        <taxon>Ericales</taxon>
        <taxon>Ericaceae</taxon>
        <taxon>Vaccinioideae</taxon>
        <taxon>Vaccinieae</taxon>
        <taxon>Vaccinium</taxon>
    </lineage>
</organism>
<comment type="caution">
    <text evidence="1">The sequence shown here is derived from an EMBL/GenBank/DDBJ whole genome shotgun (WGS) entry which is preliminary data.</text>
</comment>
<reference evidence="1 2" key="1">
    <citation type="journal article" date="2021" name="Hortic Res">
        <title>High-quality reference genome and annotation aids understanding of berry development for evergreen blueberry (Vaccinium darrowii).</title>
        <authorList>
            <person name="Yu J."/>
            <person name="Hulse-Kemp A.M."/>
            <person name="Babiker E."/>
            <person name="Staton M."/>
        </authorList>
    </citation>
    <scope>NUCLEOTIDE SEQUENCE [LARGE SCALE GENOMIC DNA]</scope>
    <source>
        <strain evidence="2">cv. NJ 8807/NJ 8810</strain>
        <tissue evidence="1">Young leaf</tissue>
    </source>
</reference>
<evidence type="ECO:0000313" key="2">
    <source>
        <dbReference type="Proteomes" id="UP000828048"/>
    </source>
</evidence>
<dbReference type="EMBL" id="CM037155">
    <property type="protein sequence ID" value="KAH7847337.1"/>
    <property type="molecule type" value="Genomic_DNA"/>
</dbReference>
<sequence length="270" mass="30379">MAATSSDARCQMKAVTVAFLHNHLLHLQTLRDPLSNPHRLINSCTSKKQARSHSRRPHRFPRRDRVQRIVPAEIQRSSRGANGPDRVRGDELLGWVLPRDDGVWFCIGGEECKSTTMEENNDKEFGVIVGGGGKGGEGSPVAELDCSWRCKRVEYNATGFCLDLKAMASIYAAKEADLSAMQMSDQGSQTNYAWNTIEPIRHVNALENWDSIVALCNLTGYKELPYMIKQWMKKHGSSFGYDYLSRDVTASFGYDYILRPRMTDGDWLGV</sequence>
<accession>A0ACB7Y296</accession>
<dbReference type="Proteomes" id="UP000828048">
    <property type="component" value="Chromosome 5"/>
</dbReference>
<evidence type="ECO:0000313" key="1">
    <source>
        <dbReference type="EMBL" id="KAH7847337.1"/>
    </source>
</evidence>